<evidence type="ECO:0000256" key="2">
    <source>
        <dbReference type="ARBA" id="ARBA00022737"/>
    </source>
</evidence>
<gene>
    <name evidence="4" type="ORF">CTOB1V02_LOCUS1215</name>
</gene>
<keyword evidence="3" id="KW-0106">Calcium</keyword>
<evidence type="ECO:0000256" key="1">
    <source>
        <dbReference type="ARBA" id="ARBA00022723"/>
    </source>
</evidence>
<dbReference type="EMBL" id="OB660170">
    <property type="protein sequence ID" value="CAD7223225.1"/>
    <property type="molecule type" value="Genomic_DNA"/>
</dbReference>
<dbReference type="PANTHER" id="PTHR23055">
    <property type="entry name" value="CALCIUM BINDING PROTEINS"/>
    <property type="match status" value="1"/>
</dbReference>
<dbReference type="InterPro" id="IPR018247">
    <property type="entry name" value="EF_Hand_1_Ca_BS"/>
</dbReference>
<dbReference type="PANTHER" id="PTHR23055:SF167">
    <property type="entry name" value="EF-HAND DOMAIN-CONTAINING PROTEIN"/>
    <property type="match status" value="1"/>
</dbReference>
<organism evidence="4">
    <name type="scientific">Cyprideis torosa</name>
    <dbReference type="NCBI Taxonomy" id="163714"/>
    <lineage>
        <taxon>Eukaryota</taxon>
        <taxon>Metazoa</taxon>
        <taxon>Ecdysozoa</taxon>
        <taxon>Arthropoda</taxon>
        <taxon>Crustacea</taxon>
        <taxon>Oligostraca</taxon>
        <taxon>Ostracoda</taxon>
        <taxon>Podocopa</taxon>
        <taxon>Podocopida</taxon>
        <taxon>Cytherocopina</taxon>
        <taxon>Cytheroidea</taxon>
        <taxon>Cytherideidae</taxon>
        <taxon>Cyprideis</taxon>
    </lineage>
</organism>
<keyword evidence="2" id="KW-0677">Repeat</keyword>
<dbReference type="InterPro" id="IPR011992">
    <property type="entry name" value="EF-hand-dom_pair"/>
</dbReference>
<dbReference type="Gene3D" id="1.10.238.10">
    <property type="entry name" value="EF-hand"/>
    <property type="match status" value="1"/>
</dbReference>
<dbReference type="InterPro" id="IPR002048">
    <property type="entry name" value="EF_hand_dom"/>
</dbReference>
<dbReference type="GO" id="GO:0005509">
    <property type="term" value="F:calcium ion binding"/>
    <property type="evidence" value="ECO:0007669"/>
    <property type="project" value="InterPro"/>
</dbReference>
<accession>A0A7R8ZGA8</accession>
<dbReference type="Pfam" id="PF13833">
    <property type="entry name" value="EF-hand_8"/>
    <property type="match status" value="2"/>
</dbReference>
<reference evidence="4" key="1">
    <citation type="submission" date="2020-11" db="EMBL/GenBank/DDBJ databases">
        <authorList>
            <person name="Tran Van P."/>
        </authorList>
    </citation>
    <scope>NUCLEOTIDE SEQUENCE</scope>
</reference>
<dbReference type="PROSITE" id="PS00018">
    <property type="entry name" value="EF_HAND_1"/>
    <property type="match status" value="2"/>
</dbReference>
<proteinExistence type="predicted"/>
<evidence type="ECO:0000256" key="3">
    <source>
        <dbReference type="ARBA" id="ARBA00022837"/>
    </source>
</evidence>
<evidence type="ECO:0000313" key="4">
    <source>
        <dbReference type="EMBL" id="CAD7223225.1"/>
    </source>
</evidence>
<dbReference type="OrthoDB" id="191686at2759"/>
<dbReference type="CDD" id="cd00051">
    <property type="entry name" value="EFh"/>
    <property type="match status" value="1"/>
</dbReference>
<sequence length="256" mass="28778">MGEGSLFHRRTDSSGTGIEAAKANRNNCEELGGEKPGDESWSPEPSHSISFITWCSMTLRKKFFNRLKSKATVVDPEAELMDAPIARHKPEGILELAAETKFTHRELQFMYRGFKQECPHGVMSSEDFQAVFAKFFPLGDSGPYARLVFNAFDRDREGVVTFTDVIRNLSLIFRGEPDDRLHWLFSMYDINRDGVLSQEEILEVTTAIYDLMGAATAYPPFDSRTCEEHAAKIFQARAPELQPILSGRSATKVATV</sequence>
<keyword evidence="1" id="KW-0479">Metal-binding</keyword>
<dbReference type="SMART" id="SM00054">
    <property type="entry name" value="EFh"/>
    <property type="match status" value="2"/>
</dbReference>
<dbReference type="PROSITE" id="PS50222">
    <property type="entry name" value="EF_HAND_2"/>
    <property type="match status" value="1"/>
</dbReference>
<dbReference type="AlphaFoldDB" id="A0A7R8ZGA8"/>
<dbReference type="SUPFAM" id="SSF47473">
    <property type="entry name" value="EF-hand"/>
    <property type="match status" value="1"/>
</dbReference>
<dbReference type="PRINTS" id="PR00450">
    <property type="entry name" value="RECOVERIN"/>
</dbReference>
<protein>
    <submittedName>
        <fullName evidence="4">Uncharacterized protein</fullName>
    </submittedName>
</protein>
<name>A0A7R8ZGA8_9CRUS</name>
<dbReference type="InterPro" id="IPR028846">
    <property type="entry name" value="Recoverin"/>
</dbReference>